<dbReference type="EMBL" id="CP062941">
    <property type="protein sequence ID" value="QOL49129.1"/>
    <property type="molecule type" value="Genomic_DNA"/>
</dbReference>
<organism evidence="2 3">
    <name type="scientific">Massilia litorea</name>
    <dbReference type="NCBI Taxonomy" id="2769491"/>
    <lineage>
        <taxon>Bacteria</taxon>
        <taxon>Pseudomonadati</taxon>
        <taxon>Pseudomonadota</taxon>
        <taxon>Betaproteobacteria</taxon>
        <taxon>Burkholderiales</taxon>
        <taxon>Oxalobacteraceae</taxon>
        <taxon>Telluria group</taxon>
        <taxon>Massilia</taxon>
    </lineage>
</organism>
<name>A0A7L9U3Y6_9BURK</name>
<proteinExistence type="predicted"/>
<evidence type="ECO:0000256" key="1">
    <source>
        <dbReference type="SAM" id="MobiDB-lite"/>
    </source>
</evidence>
<gene>
    <name evidence="2" type="ORF">LPB04_19725</name>
</gene>
<accession>A0A7L9U3Y6</accession>
<keyword evidence="3" id="KW-1185">Reference proteome</keyword>
<dbReference type="Proteomes" id="UP000593875">
    <property type="component" value="Chromosome"/>
</dbReference>
<dbReference type="RefSeq" id="WP_193686171.1">
    <property type="nucleotide sequence ID" value="NZ_CP062941.1"/>
</dbReference>
<dbReference type="AlphaFoldDB" id="A0A7L9U3Y6"/>
<evidence type="ECO:0000313" key="2">
    <source>
        <dbReference type="EMBL" id="QOL49129.1"/>
    </source>
</evidence>
<dbReference type="KEGG" id="mlir:LPB04_19725"/>
<protein>
    <submittedName>
        <fullName evidence="2">Uncharacterized protein</fullName>
    </submittedName>
</protein>
<feature type="region of interest" description="Disordered" evidence="1">
    <location>
        <begin position="1"/>
        <end position="20"/>
    </location>
</feature>
<sequence>MKATLITPSVPKRGSVVPDDMNEGAEQRYVRCNQTMSRLVYRAQVVRQVFGTNVARIFMRLMRVDAGVARRVLRSPSSRLRR</sequence>
<evidence type="ECO:0000313" key="3">
    <source>
        <dbReference type="Proteomes" id="UP000593875"/>
    </source>
</evidence>
<reference evidence="2 3" key="1">
    <citation type="submission" date="2020-10" db="EMBL/GenBank/DDBJ databases">
        <title>Genome sequencing of Massilia sp. LPB0304.</title>
        <authorList>
            <person name="Kim J."/>
        </authorList>
    </citation>
    <scope>NUCLEOTIDE SEQUENCE [LARGE SCALE GENOMIC DNA]</scope>
    <source>
        <strain evidence="2 3">LPB0304</strain>
    </source>
</reference>